<feature type="region of interest" description="Disordered" evidence="1">
    <location>
        <begin position="80"/>
        <end position="99"/>
    </location>
</feature>
<dbReference type="Proteomes" id="UP000815260">
    <property type="component" value="Chromosome 6A"/>
</dbReference>
<evidence type="ECO:0000256" key="1">
    <source>
        <dbReference type="SAM" id="MobiDB-lite"/>
    </source>
</evidence>
<accession>A0A9R1IAS6</accession>
<dbReference type="AlphaFoldDB" id="A0A9R1IAS6"/>
<feature type="region of interest" description="Disordered" evidence="1">
    <location>
        <begin position="1"/>
        <end position="29"/>
    </location>
</feature>
<name>A0A9R1IAS6_WHEAT</name>
<reference evidence="2" key="1">
    <citation type="journal article" date="2017" name="Gigascience">
        <title>The first near-complete assembly of the hexaploid bread wheat genome, Triticum aestivum.</title>
        <authorList>
            <person name="Zimin A.V."/>
            <person name="Puiu D."/>
            <person name="Hall R."/>
            <person name="Kingan S."/>
            <person name="Clavijo B.J."/>
            <person name="Salzberg S.L."/>
        </authorList>
    </citation>
    <scope>NUCLEOTIDE SEQUENCE</scope>
    <source>
        <tissue evidence="2">Leaf</tissue>
    </source>
</reference>
<gene>
    <name evidence="2" type="ORF">CFC21_084463</name>
</gene>
<dbReference type="OrthoDB" id="1979375at2759"/>
<reference evidence="2" key="2">
    <citation type="submission" date="2020-03" db="EMBL/GenBank/DDBJ databases">
        <title>The second near-complete assembly of the hexaploid bread wheat (Triticum aestivum) genome.</title>
        <authorList>
            <person name="Zimin A.V."/>
            <person name="Puiu D."/>
            <person name="Shumante A."/>
            <person name="Alonge M."/>
            <person name="Salzberg S.L."/>
        </authorList>
    </citation>
    <scope>NUCLEOTIDE SEQUENCE</scope>
    <source>
        <tissue evidence="2">Leaf</tissue>
    </source>
</reference>
<feature type="compositionally biased region" description="Low complexity" evidence="1">
    <location>
        <begin position="83"/>
        <end position="98"/>
    </location>
</feature>
<feature type="non-terminal residue" evidence="2">
    <location>
        <position position="240"/>
    </location>
</feature>
<feature type="region of interest" description="Disordered" evidence="1">
    <location>
        <begin position="187"/>
        <end position="240"/>
    </location>
</feature>
<feature type="compositionally biased region" description="Basic residues" evidence="1">
    <location>
        <begin position="227"/>
        <end position="240"/>
    </location>
</feature>
<organism evidence="2">
    <name type="scientific">Triticum aestivum</name>
    <name type="common">Wheat</name>
    <dbReference type="NCBI Taxonomy" id="4565"/>
    <lineage>
        <taxon>Eukaryota</taxon>
        <taxon>Viridiplantae</taxon>
        <taxon>Streptophyta</taxon>
        <taxon>Embryophyta</taxon>
        <taxon>Tracheophyta</taxon>
        <taxon>Spermatophyta</taxon>
        <taxon>Magnoliopsida</taxon>
        <taxon>Liliopsida</taxon>
        <taxon>Poales</taxon>
        <taxon>Poaceae</taxon>
        <taxon>BOP clade</taxon>
        <taxon>Pooideae</taxon>
        <taxon>Triticodae</taxon>
        <taxon>Triticeae</taxon>
        <taxon>Triticinae</taxon>
        <taxon>Triticum</taxon>
    </lineage>
</organism>
<proteinExistence type="predicted"/>
<dbReference type="EMBL" id="CM022226">
    <property type="protein sequence ID" value="KAF7080370.1"/>
    <property type="molecule type" value="Genomic_DNA"/>
</dbReference>
<comment type="caution">
    <text evidence="2">The sequence shown here is derived from an EMBL/GenBank/DDBJ whole genome shotgun (WGS) entry which is preliminary data.</text>
</comment>
<feature type="compositionally biased region" description="Gly residues" evidence="1">
    <location>
        <begin position="191"/>
        <end position="203"/>
    </location>
</feature>
<sequence>MKKEEPASPPRSSRRAPVLAPFTINPRPAGERDRQYLAVDVCRRYWETRTPVPWSDIHLPNGWHLADRVPIPPVLASGRARRPSAAAASSRTTCSTTTAEEEARLLKRVMDDSMYTHDERQWDGLEEAMALSAARDIAFPELQMVAVEERREGAGRVPAAAGQGVGLVLHCSGDGRRHGRELVPHSAAVTGAGGVATGGGGAGTSSRPARPRPPRTSGPPVDAAGLRRPRQRRRRHRRSS</sequence>
<protein>
    <submittedName>
        <fullName evidence="2">Uncharacterized protein</fullName>
    </submittedName>
</protein>
<evidence type="ECO:0000313" key="2">
    <source>
        <dbReference type="EMBL" id="KAF7080370.1"/>
    </source>
</evidence>